<sequence length="245" mass="28221">MLFLSEQVTTVDIDSVKVKEEQGLQTHQFTIKTKASKPCKYWAAISQEQDQPANAHRCSHNSRTLQPSYEQISPSKAAYIARTKPRLADTIIKAQKTHQDVVPADQKVDTLREVENLEEQHEKEKTSSKCKEKQQIKKKREKARSEYKRKLQIEKKREAARIDKLYTDLVVNWNPPPIQFELSDDTQDDWLFGSRQRKGDDKEVKTNKAGVESSVCENTTMASFQPRACYVTEIDAYALPYVAPF</sequence>
<name>A0ACB7VQT9_DIOAL</name>
<gene>
    <name evidence="1" type="ORF">IHE45_07G043300</name>
</gene>
<dbReference type="EMBL" id="CM037017">
    <property type="protein sequence ID" value="KAH7676831.1"/>
    <property type="molecule type" value="Genomic_DNA"/>
</dbReference>
<evidence type="ECO:0000313" key="1">
    <source>
        <dbReference type="EMBL" id="KAH7676831.1"/>
    </source>
</evidence>
<organism evidence="1 2">
    <name type="scientific">Dioscorea alata</name>
    <name type="common">Purple yam</name>
    <dbReference type="NCBI Taxonomy" id="55571"/>
    <lineage>
        <taxon>Eukaryota</taxon>
        <taxon>Viridiplantae</taxon>
        <taxon>Streptophyta</taxon>
        <taxon>Embryophyta</taxon>
        <taxon>Tracheophyta</taxon>
        <taxon>Spermatophyta</taxon>
        <taxon>Magnoliopsida</taxon>
        <taxon>Liliopsida</taxon>
        <taxon>Dioscoreales</taxon>
        <taxon>Dioscoreaceae</taxon>
        <taxon>Dioscorea</taxon>
    </lineage>
</organism>
<dbReference type="Proteomes" id="UP000827976">
    <property type="component" value="Chromosome 7"/>
</dbReference>
<proteinExistence type="predicted"/>
<comment type="caution">
    <text evidence="1">The sequence shown here is derived from an EMBL/GenBank/DDBJ whole genome shotgun (WGS) entry which is preliminary data.</text>
</comment>
<keyword evidence="2" id="KW-1185">Reference proteome</keyword>
<protein>
    <submittedName>
        <fullName evidence="1">Uncharacterized protein</fullName>
    </submittedName>
</protein>
<accession>A0ACB7VQT9</accession>
<evidence type="ECO:0000313" key="2">
    <source>
        <dbReference type="Proteomes" id="UP000827976"/>
    </source>
</evidence>
<reference evidence="2" key="1">
    <citation type="journal article" date="2022" name="Nat. Commun.">
        <title>Chromosome evolution and the genetic basis of agronomically important traits in greater yam.</title>
        <authorList>
            <person name="Bredeson J.V."/>
            <person name="Lyons J.B."/>
            <person name="Oniyinde I.O."/>
            <person name="Okereke N.R."/>
            <person name="Kolade O."/>
            <person name="Nnabue I."/>
            <person name="Nwadili C.O."/>
            <person name="Hribova E."/>
            <person name="Parker M."/>
            <person name="Nwogha J."/>
            <person name="Shu S."/>
            <person name="Carlson J."/>
            <person name="Kariba R."/>
            <person name="Muthemba S."/>
            <person name="Knop K."/>
            <person name="Barton G.J."/>
            <person name="Sherwood A.V."/>
            <person name="Lopez-Montes A."/>
            <person name="Asiedu R."/>
            <person name="Jamnadass R."/>
            <person name="Muchugi A."/>
            <person name="Goodstein D."/>
            <person name="Egesi C.N."/>
            <person name="Featherston J."/>
            <person name="Asfaw A."/>
            <person name="Simpson G.G."/>
            <person name="Dolezel J."/>
            <person name="Hendre P.S."/>
            <person name="Van Deynze A."/>
            <person name="Kumar P.L."/>
            <person name="Obidiegwu J.E."/>
            <person name="Bhattacharjee R."/>
            <person name="Rokhsar D.S."/>
        </authorList>
    </citation>
    <scope>NUCLEOTIDE SEQUENCE [LARGE SCALE GENOMIC DNA]</scope>
    <source>
        <strain evidence="2">cv. TDa95/00328</strain>
    </source>
</reference>